<dbReference type="Gene3D" id="3.30.559.30">
    <property type="entry name" value="Nonribosomal peptide synthetase, condensation domain"/>
    <property type="match status" value="1"/>
</dbReference>
<dbReference type="Gene3D" id="3.30.300.30">
    <property type="match status" value="1"/>
</dbReference>
<feature type="region of interest" description="Disordered" evidence="4">
    <location>
        <begin position="1284"/>
        <end position="1325"/>
    </location>
</feature>
<dbReference type="SMART" id="SM00823">
    <property type="entry name" value="PKS_PP"/>
    <property type="match status" value="2"/>
</dbReference>
<comment type="cofactor">
    <cofactor evidence="1">
        <name>pantetheine 4'-phosphate</name>
        <dbReference type="ChEBI" id="CHEBI:47942"/>
    </cofactor>
</comment>
<feature type="region of interest" description="Disordered" evidence="4">
    <location>
        <begin position="812"/>
        <end position="844"/>
    </location>
</feature>
<dbReference type="Proteomes" id="UP001500037">
    <property type="component" value="Unassembled WGS sequence"/>
</dbReference>
<reference evidence="7" key="1">
    <citation type="journal article" date="2019" name="Int. J. Syst. Evol. Microbiol.">
        <title>The Global Catalogue of Microorganisms (GCM) 10K type strain sequencing project: providing services to taxonomists for standard genome sequencing and annotation.</title>
        <authorList>
            <consortium name="The Broad Institute Genomics Platform"/>
            <consortium name="The Broad Institute Genome Sequencing Center for Infectious Disease"/>
            <person name="Wu L."/>
            <person name="Ma J."/>
        </authorList>
    </citation>
    <scope>NUCLEOTIDE SEQUENCE [LARGE SCALE GENOMIC DNA]</scope>
    <source>
        <strain evidence="7">JCM 13004</strain>
    </source>
</reference>
<dbReference type="InterPro" id="IPR009081">
    <property type="entry name" value="PP-bd_ACP"/>
</dbReference>
<dbReference type="InterPro" id="IPR010071">
    <property type="entry name" value="AA_adenyl_dom"/>
</dbReference>
<dbReference type="InterPro" id="IPR023213">
    <property type="entry name" value="CAT-like_dom_sf"/>
</dbReference>
<dbReference type="PROSITE" id="PS50075">
    <property type="entry name" value="CARRIER"/>
    <property type="match status" value="2"/>
</dbReference>
<dbReference type="SUPFAM" id="SSF52777">
    <property type="entry name" value="CoA-dependent acyltransferases"/>
    <property type="match status" value="2"/>
</dbReference>
<name>A0ABP4H213_9ACTN</name>
<dbReference type="SUPFAM" id="SSF56801">
    <property type="entry name" value="Acetyl-CoA synthetase-like"/>
    <property type="match status" value="1"/>
</dbReference>
<feature type="compositionally biased region" description="Basic and acidic residues" evidence="4">
    <location>
        <begin position="816"/>
        <end position="830"/>
    </location>
</feature>
<dbReference type="PANTHER" id="PTHR45527">
    <property type="entry name" value="NONRIBOSOMAL PEPTIDE SYNTHETASE"/>
    <property type="match status" value="1"/>
</dbReference>
<feature type="domain" description="Carrier" evidence="5">
    <location>
        <begin position="1213"/>
        <end position="1288"/>
    </location>
</feature>
<dbReference type="InterPro" id="IPR020806">
    <property type="entry name" value="PKS_PP-bd"/>
</dbReference>
<sequence length="1550" mass="165936">MRGAPAGRAGRRGSTGAGAGYRVVALADRADAFADFLGDLYRAGARWRWERTAGTGRRIELPSYRFQRIRCWLPDAQPPAPAIPAAPAALVPTDPSGRRAAPADALDGVMTVWRDVLGLESVDPEVSFFDLGGDSINGLQVMNRLRDLFDVELDEYAIFDHDTPRALAELIDEARAEAAPVDPTQLRTQRPAATPAPESEPEPAVDPAPFDASPAQLPIWLAAQFEGGSVAFNLTRSLRLTGALDAGALARAVDALAARHDALRAVFSFTDGRLRQRIRPAAECAGLLEHTVLTEPLPAGSEVPEPSREFAARPFDLAAGPLLRVQLLSSGEQHLLTLCTHHLVADGWSLQLLVRDLGALYARDARPDGTRPGPGPVLPPPGIGYRDHLVRQEQHAPQRRAAAAAYWLDRFAQVPTALDLPVRPQSAEAGAFSGAYRGYRLSAPLWARLKEFAQQSGVTPFGALLGAFAAVLARFSEHGELVLGTSVAGRGRAEVEQTVGMLVRTVPLRLTVDAADGFAALVDQVRGTLGDALRHLDHPYEELVQDLRQRQLIHGANLFDVLIEFEQFAGPAAQPTQSSQPLAAEGPFGPDLRATPLPVTLGTSVFPLNIMLAEVAGTLEGVIRYDTRLLDAQFADGLWEALDALLTAVLDRPQAALGRLPLLSEDEQLRVRTLGHREFAFDPALTIHRAIERTAALDPGRPALSCGPHRLGYGELNARANRLARYFADGLGVRPGAVVALVMDRSILMVESILALWKCGAAYLPLDPKYPAAFVRSVLDSSGVELALVDPARLPAGAPDLSADGCRTVELTPESAADRDDHDLTDDDRAIAPAPAPSDQAPAAGDHDSALAYVIYTSGSTGAPKGAMVEHLGMLNHLHAKIQDLAIDERSVVVQNASNSFDISVWQMFAALFAGGRTVIIEESEQLQPLLFAEQLAAEKVTVLEVVPSYLDTLLDSWERSEGSIALESLQFLLVTGEAVLPQLVNRWLRAFPATPVVNAYGPTEASDDITHHLITKPVTTDSVPLGRPIHNTLIYVLDEHLRICPPGVRGEIHVSGIGVGRGYLHAPEQSARAFGADPFAPERRMYRTGDGGRWTADGVLEYLGRTDSQVKVRGYRIDLGEVEHRVSRCPGVRTAVVTVGGPRRDRLCAYVLLEGGSSLDECRAVLTRELPQHMVPTDFVEIDRVPLTPNGKIDRRALQRSAVPAPSALAVPPSTATELALAEIWQEVLGLDRVGVTDRFFDLGGNSLRAVQILSRIRSRLGVAVELEDLFARPTIAALARQLPGQGAGGGGAGAAPGGPGPGSCRARERRRTSRSRPWAARAATRSRRPSSCCWTSRTACRSARPSTATTCSTCRARWTPPCSARPSPPCWPGTRACGPPSRRTAARTAPPPATAPPPTAGAPARPPRRCTHPAPCRCRSPSTTCARRPNPPPPPGDSPSSGSVSRSAPAPNRWSAPTCCAPGRSTGRCWSRCTNWSPTAARSRSCCVTGGRCTSSWAAPWQAPAPRRFPSPIRCSTRTRPAGGPSGSPGTGCASTRTSGRASWRAPR</sequence>
<dbReference type="Gene3D" id="3.40.50.1820">
    <property type="entry name" value="alpha/beta hydrolase"/>
    <property type="match status" value="1"/>
</dbReference>
<protein>
    <recommendedName>
        <fullName evidence="5">Carrier domain-containing protein</fullName>
    </recommendedName>
</protein>
<gene>
    <name evidence="6" type="ORF">GCM10009665_43010</name>
</gene>
<evidence type="ECO:0000256" key="1">
    <source>
        <dbReference type="ARBA" id="ARBA00001957"/>
    </source>
</evidence>
<feature type="region of interest" description="Disordered" evidence="4">
    <location>
        <begin position="178"/>
        <end position="208"/>
    </location>
</feature>
<dbReference type="InterPro" id="IPR036736">
    <property type="entry name" value="ACP-like_sf"/>
</dbReference>
<dbReference type="NCBIfam" id="TIGR01733">
    <property type="entry name" value="AA-adenyl-dom"/>
    <property type="match status" value="1"/>
</dbReference>
<organism evidence="6 7">
    <name type="scientific">Kitasatospora nipponensis</name>
    <dbReference type="NCBI Taxonomy" id="258049"/>
    <lineage>
        <taxon>Bacteria</taxon>
        <taxon>Bacillati</taxon>
        <taxon>Actinomycetota</taxon>
        <taxon>Actinomycetes</taxon>
        <taxon>Kitasatosporales</taxon>
        <taxon>Streptomycetaceae</taxon>
        <taxon>Kitasatospora</taxon>
    </lineage>
</organism>
<keyword evidence="3" id="KW-0597">Phosphoprotein</keyword>
<feature type="compositionally biased region" description="Low complexity" evidence="4">
    <location>
        <begin position="1440"/>
        <end position="1453"/>
    </location>
</feature>
<dbReference type="Pfam" id="PF00501">
    <property type="entry name" value="AMP-binding"/>
    <property type="match status" value="1"/>
</dbReference>
<dbReference type="Pfam" id="PF00668">
    <property type="entry name" value="Condensation"/>
    <property type="match status" value="1"/>
</dbReference>
<dbReference type="Gene3D" id="3.40.50.980">
    <property type="match status" value="2"/>
</dbReference>
<evidence type="ECO:0000256" key="4">
    <source>
        <dbReference type="SAM" id="MobiDB-lite"/>
    </source>
</evidence>
<dbReference type="EMBL" id="BAAALF010000079">
    <property type="protein sequence ID" value="GAA1247403.1"/>
    <property type="molecule type" value="Genomic_DNA"/>
</dbReference>
<dbReference type="Pfam" id="PF13193">
    <property type="entry name" value="AMP-binding_C"/>
    <property type="match status" value="1"/>
</dbReference>
<keyword evidence="2" id="KW-0596">Phosphopantetheine</keyword>
<dbReference type="InterPro" id="IPR006162">
    <property type="entry name" value="Ppantetheine_attach_site"/>
</dbReference>
<dbReference type="Pfam" id="PF00550">
    <property type="entry name" value="PP-binding"/>
    <property type="match status" value="2"/>
</dbReference>
<dbReference type="CDD" id="cd05930">
    <property type="entry name" value="A_NRPS"/>
    <property type="match status" value="1"/>
</dbReference>
<dbReference type="InterPro" id="IPR001242">
    <property type="entry name" value="Condensation_dom"/>
</dbReference>
<dbReference type="CDD" id="cd19531">
    <property type="entry name" value="LCL_NRPS-like"/>
    <property type="match status" value="1"/>
</dbReference>
<evidence type="ECO:0000256" key="2">
    <source>
        <dbReference type="ARBA" id="ARBA00022450"/>
    </source>
</evidence>
<dbReference type="Gene3D" id="3.30.559.10">
    <property type="entry name" value="Chloramphenicol acetyltransferase-like domain"/>
    <property type="match status" value="1"/>
</dbReference>
<dbReference type="InterPro" id="IPR025110">
    <property type="entry name" value="AMP-bd_C"/>
</dbReference>
<feature type="compositionally biased region" description="Gly residues" evidence="4">
    <location>
        <begin position="1287"/>
        <end position="1303"/>
    </location>
</feature>
<dbReference type="InterPro" id="IPR045851">
    <property type="entry name" value="AMP-bd_C_sf"/>
</dbReference>
<evidence type="ECO:0000259" key="5">
    <source>
        <dbReference type="PROSITE" id="PS50075"/>
    </source>
</evidence>
<evidence type="ECO:0000256" key="3">
    <source>
        <dbReference type="ARBA" id="ARBA00022553"/>
    </source>
</evidence>
<evidence type="ECO:0000313" key="7">
    <source>
        <dbReference type="Proteomes" id="UP001500037"/>
    </source>
</evidence>
<proteinExistence type="predicted"/>
<dbReference type="PROSITE" id="PS00012">
    <property type="entry name" value="PHOSPHOPANTETHEINE"/>
    <property type="match status" value="1"/>
</dbReference>
<feature type="region of interest" description="Disordered" evidence="4">
    <location>
        <begin position="1363"/>
        <end position="1455"/>
    </location>
</feature>
<dbReference type="SUPFAM" id="SSF47336">
    <property type="entry name" value="ACP-like"/>
    <property type="match status" value="2"/>
</dbReference>
<dbReference type="InterPro" id="IPR000873">
    <property type="entry name" value="AMP-dep_synth/lig_dom"/>
</dbReference>
<keyword evidence="7" id="KW-1185">Reference proteome</keyword>
<comment type="caution">
    <text evidence="6">The sequence shown here is derived from an EMBL/GenBank/DDBJ whole genome shotgun (WGS) entry which is preliminary data.</text>
</comment>
<feature type="region of interest" description="Disordered" evidence="4">
    <location>
        <begin position="1506"/>
        <end position="1550"/>
    </location>
</feature>
<dbReference type="Gene3D" id="3.30.70.3290">
    <property type="match status" value="1"/>
</dbReference>
<dbReference type="Gene3D" id="1.10.1200.10">
    <property type="entry name" value="ACP-like"/>
    <property type="match status" value="1"/>
</dbReference>
<dbReference type="Gene3D" id="2.30.38.10">
    <property type="entry name" value="Luciferase, Domain 3"/>
    <property type="match status" value="1"/>
</dbReference>
<feature type="domain" description="Carrier" evidence="5">
    <location>
        <begin position="100"/>
        <end position="175"/>
    </location>
</feature>
<dbReference type="PROSITE" id="PS00455">
    <property type="entry name" value="AMP_BINDING"/>
    <property type="match status" value="1"/>
</dbReference>
<dbReference type="PANTHER" id="PTHR45527:SF1">
    <property type="entry name" value="FATTY ACID SYNTHASE"/>
    <property type="match status" value="1"/>
</dbReference>
<feature type="compositionally biased region" description="Pro residues" evidence="4">
    <location>
        <begin position="1391"/>
        <end position="1402"/>
    </location>
</feature>
<evidence type="ECO:0000313" key="6">
    <source>
        <dbReference type="EMBL" id="GAA1247403.1"/>
    </source>
</evidence>
<feature type="compositionally biased region" description="Low complexity" evidence="4">
    <location>
        <begin position="1381"/>
        <end position="1390"/>
    </location>
</feature>
<feature type="compositionally biased region" description="Low complexity" evidence="4">
    <location>
        <begin position="831"/>
        <end position="844"/>
    </location>
</feature>
<accession>A0ABP4H213</accession>
<dbReference type="InterPro" id="IPR020845">
    <property type="entry name" value="AMP-binding_CS"/>
</dbReference>
<dbReference type="InterPro" id="IPR029058">
    <property type="entry name" value="AB_hydrolase_fold"/>
</dbReference>